<dbReference type="SMART" id="SM00225">
    <property type="entry name" value="BTB"/>
    <property type="match status" value="1"/>
</dbReference>
<dbReference type="InterPro" id="IPR011333">
    <property type="entry name" value="SKP1/BTB/POZ_sf"/>
</dbReference>
<dbReference type="Pfam" id="PF01344">
    <property type="entry name" value="Kelch_1"/>
    <property type="match status" value="1"/>
</dbReference>
<keyword evidence="1" id="KW-0880">Kelch repeat</keyword>
<dbReference type="EMBL" id="CAJNYD010000725">
    <property type="protein sequence ID" value="CAF3292974.1"/>
    <property type="molecule type" value="Genomic_DNA"/>
</dbReference>
<sequence>MLKRSRSKSESSGSDSTGKTLLSTMSTSTSYFGDRKRSCVFTTDACQILNELRKNNMLCDAKISSKKHMTEESVKFPIHRFILAASSPYFHMAFTNMQHSENLFLQLDIEYDALESLLDYIYTRKCSLTLDNVNRIIDAAKLCQMTNLFQYCCEYLRHNLNDDNIFYLYNFAKMHSNSKLSNATYEYLMRHFIEITKINKSFLKLSIEELIGFISNNDLNVRNEEILFSACIKWIDYDTEKRKSFIARLIRNLRLGLIPLQLFMTKIKQHSYIKDNDECKPIVGETLRLLYKLDNNGLMDADIDCPFIRPRHAHEMIFAYGGWSGGNATNMLEAYDIRADKWVVISTDQVPPRAYHGCITVGNKMYVIGGFDGTEYFNSCRTFNLIDRVWNEIAPMNERRCYVSIAYLNGLLYAMGGFNGHVRQSTAEKYLFETNQWSTISPMRVQRSDASACTLNDLVYICGGFDGQECLQTAEYYNPITNQWTMIQPMNSRRSGVGVITYHGFIYAIGGFNGTSRLSTGERYNPNMNILDDLMFAIGGFNGLTTVSNVECYDDKTSEWYDIADMNLFRSALSACIVDGLTYTKIFLHSNDTSMTNSYSTSFVSLSTIRTIPSLAVGLPSVPLTSHNQSLRNFSHSRIQ</sequence>
<gene>
    <name evidence="6" type="ORF">HFQ381_LOCUS20394</name>
    <name evidence="5" type="ORF">LUA448_LOCUS7388</name>
</gene>
<protein>
    <recommendedName>
        <fullName evidence="4">BTB domain-containing protein</fullName>
    </recommendedName>
</protein>
<feature type="region of interest" description="Disordered" evidence="3">
    <location>
        <begin position="1"/>
        <end position="21"/>
    </location>
</feature>
<dbReference type="InterPro" id="IPR015915">
    <property type="entry name" value="Kelch-typ_b-propeller"/>
</dbReference>
<evidence type="ECO:0000313" key="7">
    <source>
        <dbReference type="Proteomes" id="UP000663833"/>
    </source>
</evidence>
<dbReference type="EMBL" id="CAJOBO010001737">
    <property type="protein sequence ID" value="CAF4405378.1"/>
    <property type="molecule type" value="Genomic_DNA"/>
</dbReference>
<dbReference type="Gene3D" id="3.30.710.10">
    <property type="entry name" value="Potassium Channel Kv1.1, Chain A"/>
    <property type="match status" value="1"/>
</dbReference>
<dbReference type="Gene3D" id="1.25.40.420">
    <property type="match status" value="1"/>
</dbReference>
<evidence type="ECO:0000256" key="1">
    <source>
        <dbReference type="ARBA" id="ARBA00022441"/>
    </source>
</evidence>
<dbReference type="InterPro" id="IPR011705">
    <property type="entry name" value="BACK"/>
</dbReference>
<dbReference type="Pfam" id="PF07707">
    <property type="entry name" value="BACK"/>
    <property type="match status" value="1"/>
</dbReference>
<dbReference type="Gene3D" id="2.120.10.80">
    <property type="entry name" value="Kelch-type beta propeller"/>
    <property type="match status" value="2"/>
</dbReference>
<feature type="domain" description="BTB" evidence="4">
    <location>
        <begin position="59"/>
        <end position="130"/>
    </location>
</feature>
<proteinExistence type="predicted"/>
<evidence type="ECO:0000313" key="5">
    <source>
        <dbReference type="EMBL" id="CAF3292974.1"/>
    </source>
</evidence>
<dbReference type="Proteomes" id="UP000663833">
    <property type="component" value="Unassembled WGS sequence"/>
</dbReference>
<evidence type="ECO:0000256" key="3">
    <source>
        <dbReference type="SAM" id="MobiDB-lite"/>
    </source>
</evidence>
<dbReference type="InterPro" id="IPR006652">
    <property type="entry name" value="Kelch_1"/>
</dbReference>
<evidence type="ECO:0000259" key="4">
    <source>
        <dbReference type="PROSITE" id="PS50097"/>
    </source>
</evidence>
<organism evidence="5 7">
    <name type="scientific">Rotaria socialis</name>
    <dbReference type="NCBI Taxonomy" id="392032"/>
    <lineage>
        <taxon>Eukaryota</taxon>
        <taxon>Metazoa</taxon>
        <taxon>Spiralia</taxon>
        <taxon>Gnathifera</taxon>
        <taxon>Rotifera</taxon>
        <taxon>Eurotatoria</taxon>
        <taxon>Bdelloidea</taxon>
        <taxon>Philodinida</taxon>
        <taxon>Philodinidae</taxon>
        <taxon>Rotaria</taxon>
    </lineage>
</organism>
<keyword evidence="2" id="KW-0677">Repeat</keyword>
<evidence type="ECO:0000256" key="2">
    <source>
        <dbReference type="ARBA" id="ARBA00022737"/>
    </source>
</evidence>
<reference evidence="5" key="1">
    <citation type="submission" date="2021-02" db="EMBL/GenBank/DDBJ databases">
        <authorList>
            <person name="Nowell W R."/>
        </authorList>
    </citation>
    <scope>NUCLEOTIDE SEQUENCE</scope>
</reference>
<dbReference type="SMART" id="SM00612">
    <property type="entry name" value="Kelch"/>
    <property type="match status" value="6"/>
</dbReference>
<name>A0A817SJM2_9BILA</name>
<dbReference type="Proteomes" id="UP000663851">
    <property type="component" value="Unassembled WGS sequence"/>
</dbReference>
<dbReference type="Pfam" id="PF24981">
    <property type="entry name" value="Beta-prop_ATRN-LZTR1"/>
    <property type="match status" value="1"/>
</dbReference>
<dbReference type="PROSITE" id="PS50097">
    <property type="entry name" value="BTB"/>
    <property type="match status" value="1"/>
</dbReference>
<evidence type="ECO:0000313" key="6">
    <source>
        <dbReference type="EMBL" id="CAF4405378.1"/>
    </source>
</evidence>
<dbReference type="SUPFAM" id="SSF117281">
    <property type="entry name" value="Kelch motif"/>
    <property type="match status" value="1"/>
</dbReference>
<dbReference type="Pfam" id="PF00651">
    <property type="entry name" value="BTB"/>
    <property type="match status" value="1"/>
</dbReference>
<accession>A0A817SJM2</accession>
<dbReference type="SMART" id="SM00875">
    <property type="entry name" value="BACK"/>
    <property type="match status" value="1"/>
</dbReference>
<dbReference type="SUPFAM" id="SSF54695">
    <property type="entry name" value="POZ domain"/>
    <property type="match status" value="1"/>
</dbReference>
<dbReference type="PANTHER" id="PTHR24412:SF172">
    <property type="entry name" value="KELCH-LIKE PROTEIN 10"/>
    <property type="match status" value="1"/>
</dbReference>
<dbReference type="AlphaFoldDB" id="A0A817SJM2"/>
<dbReference type="FunFam" id="1.25.40.420:FF:000001">
    <property type="entry name" value="Kelch-like family member 12"/>
    <property type="match status" value="1"/>
</dbReference>
<comment type="caution">
    <text evidence="5">The sequence shown here is derived from an EMBL/GenBank/DDBJ whole genome shotgun (WGS) entry which is preliminary data.</text>
</comment>
<dbReference type="InterPro" id="IPR056737">
    <property type="entry name" value="Beta-prop_ATRN-MKLN-like"/>
</dbReference>
<dbReference type="PANTHER" id="PTHR24412">
    <property type="entry name" value="KELCH PROTEIN"/>
    <property type="match status" value="1"/>
</dbReference>
<dbReference type="InterPro" id="IPR000210">
    <property type="entry name" value="BTB/POZ_dom"/>
</dbReference>
<feature type="compositionally biased region" description="Low complexity" evidence="3">
    <location>
        <begin position="10"/>
        <end position="21"/>
    </location>
</feature>